<proteinExistence type="predicted"/>
<dbReference type="EMBL" id="VXIV02001624">
    <property type="protein sequence ID" value="KAF6031327.1"/>
    <property type="molecule type" value="Genomic_DNA"/>
</dbReference>
<dbReference type="EMBL" id="VXIV02000670">
    <property type="protein sequence ID" value="KAF6036796.1"/>
    <property type="molecule type" value="Genomic_DNA"/>
</dbReference>
<reference evidence="2 4" key="1">
    <citation type="submission" date="2019-09" db="EMBL/GenBank/DDBJ databases">
        <authorList>
            <person name="Raiko M."/>
            <person name="Komissarov A."/>
            <person name="Rhodes A."/>
            <person name="Kliver S."/>
            <person name="Lim-Fong G."/>
            <person name="Kwan J."/>
            <person name="O'Brien S.J."/>
            <person name="Lopez J.V."/>
        </authorList>
    </citation>
    <scope>NUCLEOTIDE SEQUENCE [LARGE SCALE GENOMIC DNA]</scope>
    <source>
        <strain evidence="2">Kwan_BN1</strain>
    </source>
</reference>
<evidence type="ECO:0000259" key="1">
    <source>
        <dbReference type="PROSITE" id="PS50234"/>
    </source>
</evidence>
<dbReference type="Proteomes" id="UP000593567">
    <property type="component" value="Unassembled WGS sequence"/>
</dbReference>
<sequence length="117" mass="12935">MLLASINIIFTYAADRFTLRQRIQDLAEFKRSIVMSRNSNGDFNNVYSRTSSEIAQSVEDSLFRKLILGKPSVDIVILLDGSSTMGHSGFRTAKKFLAVSISSVSNKGQNIFLSHSG</sequence>
<keyword evidence="4" id="KW-1185">Reference proteome</keyword>
<organism evidence="2 4">
    <name type="scientific">Bugula neritina</name>
    <name type="common">Brown bryozoan</name>
    <name type="synonym">Sertularia neritina</name>
    <dbReference type="NCBI Taxonomy" id="10212"/>
    <lineage>
        <taxon>Eukaryota</taxon>
        <taxon>Metazoa</taxon>
        <taxon>Spiralia</taxon>
        <taxon>Lophotrochozoa</taxon>
        <taxon>Bryozoa</taxon>
        <taxon>Gymnolaemata</taxon>
        <taxon>Cheilostomatida</taxon>
        <taxon>Flustrina</taxon>
        <taxon>Buguloidea</taxon>
        <taxon>Bugulidae</taxon>
        <taxon>Bugula</taxon>
    </lineage>
</organism>
<evidence type="ECO:0000313" key="3">
    <source>
        <dbReference type="EMBL" id="KAF6036796.1"/>
    </source>
</evidence>
<dbReference type="Gene3D" id="3.40.50.410">
    <property type="entry name" value="von Willebrand factor, type A domain"/>
    <property type="match status" value="1"/>
</dbReference>
<reference evidence="2 4" key="2">
    <citation type="submission" date="2020-06" db="EMBL/GenBank/DDBJ databases">
        <title>Draft genome of Bugula neritina, a colonial animal packing powerful symbionts and potential medicines.</title>
        <authorList>
            <person name="Rayko M."/>
        </authorList>
    </citation>
    <scope>NUCLEOTIDE SEQUENCE [LARGE SCALE GENOMIC DNA]</scope>
    <source>
        <strain evidence="2">Kwan_BN1</strain>
    </source>
</reference>
<dbReference type="AlphaFoldDB" id="A0A7J7JZD0"/>
<name>A0A7J7JZD0_BUGNE</name>
<dbReference type="InterPro" id="IPR002035">
    <property type="entry name" value="VWF_A"/>
</dbReference>
<evidence type="ECO:0000313" key="4">
    <source>
        <dbReference type="Proteomes" id="UP000593567"/>
    </source>
</evidence>
<protein>
    <recommendedName>
        <fullName evidence="1">VWFA domain-containing protein</fullName>
    </recommendedName>
</protein>
<accession>A0A7J7JZD0</accession>
<dbReference type="PROSITE" id="PS50234">
    <property type="entry name" value="VWFA"/>
    <property type="match status" value="1"/>
</dbReference>
<comment type="caution">
    <text evidence="2">The sequence shown here is derived from an EMBL/GenBank/DDBJ whole genome shotgun (WGS) entry which is preliminary data.</text>
</comment>
<feature type="domain" description="VWFA" evidence="1">
    <location>
        <begin position="74"/>
        <end position="117"/>
    </location>
</feature>
<evidence type="ECO:0000313" key="2">
    <source>
        <dbReference type="EMBL" id="KAF6031327.1"/>
    </source>
</evidence>
<dbReference type="SUPFAM" id="SSF53300">
    <property type="entry name" value="vWA-like"/>
    <property type="match status" value="1"/>
</dbReference>
<dbReference type="InterPro" id="IPR036465">
    <property type="entry name" value="vWFA_dom_sf"/>
</dbReference>
<gene>
    <name evidence="3" type="ORF">EB796_004891</name>
    <name evidence="2" type="ORF">EB796_010360</name>
</gene>